<organism evidence="1 2">
    <name type="scientific">Micromonospora fiedleri</name>
    <dbReference type="NCBI Taxonomy" id="1157498"/>
    <lineage>
        <taxon>Bacteria</taxon>
        <taxon>Bacillati</taxon>
        <taxon>Actinomycetota</taxon>
        <taxon>Actinomycetes</taxon>
        <taxon>Micromonosporales</taxon>
        <taxon>Micromonosporaceae</taxon>
        <taxon>Micromonospora</taxon>
    </lineage>
</organism>
<dbReference type="EMBL" id="JAETXL010000020">
    <property type="protein sequence ID" value="MBL6280399.1"/>
    <property type="molecule type" value="Genomic_DNA"/>
</dbReference>
<dbReference type="PRINTS" id="PR01950">
    <property type="entry name" value="LANCSUPER"/>
</dbReference>
<sequence>MSAVIALLAYAILHGYDTPAARTALTALCDWTDNHRHDDPAGTWWPGYVTPDATPRRHRPSWCYGTPGIARAQQLAGLALHDEARHEQAETALLAVLSDESQRDRLPDIGLCHSKAGLLQSAYRMATGSTNPHRSAQLTAQLPGLATELSSQLATDTCGDPELMNGAAGAALAVHTATTGRPATGWDAFLALT</sequence>
<protein>
    <recommendedName>
        <fullName evidence="3">Lanthionine synthetase C-like protein</fullName>
    </recommendedName>
</protein>
<accession>A0ABS1UVL7</accession>
<name>A0ABS1UVL7_9ACTN</name>
<dbReference type="InterPro" id="IPR007822">
    <property type="entry name" value="LANC-like"/>
</dbReference>
<evidence type="ECO:0000313" key="1">
    <source>
        <dbReference type="EMBL" id="MBL6280399.1"/>
    </source>
</evidence>
<dbReference type="PRINTS" id="PR01955">
    <property type="entry name" value="LANCFRANKIA"/>
</dbReference>
<evidence type="ECO:0000313" key="2">
    <source>
        <dbReference type="Proteomes" id="UP000661193"/>
    </source>
</evidence>
<comment type="caution">
    <text evidence="1">The sequence shown here is derived from an EMBL/GenBank/DDBJ whole genome shotgun (WGS) entry which is preliminary data.</text>
</comment>
<dbReference type="SUPFAM" id="SSF158745">
    <property type="entry name" value="LanC-like"/>
    <property type="match status" value="1"/>
</dbReference>
<proteinExistence type="predicted"/>
<evidence type="ECO:0008006" key="3">
    <source>
        <dbReference type="Google" id="ProtNLM"/>
    </source>
</evidence>
<reference evidence="1 2" key="1">
    <citation type="submission" date="2021-01" db="EMBL/GenBank/DDBJ databases">
        <title>Genome sequencing of Micromonospora fiedleri MG-37.</title>
        <authorList>
            <person name="Moreland P.E.J."/>
            <person name="Stach J.E.M."/>
        </authorList>
    </citation>
    <scope>NUCLEOTIDE SEQUENCE [LARGE SCALE GENOMIC DNA]</scope>
    <source>
        <strain evidence="1 2">MG-37</strain>
    </source>
</reference>
<dbReference type="RefSeq" id="WP_203224605.1">
    <property type="nucleotide sequence ID" value="NZ_JAETXL010000020.1"/>
</dbReference>
<gene>
    <name evidence="1" type="ORF">JMF97_30000</name>
</gene>
<dbReference type="Gene3D" id="1.50.10.20">
    <property type="match status" value="1"/>
</dbReference>
<dbReference type="Proteomes" id="UP000661193">
    <property type="component" value="Unassembled WGS sequence"/>
</dbReference>
<keyword evidence="2" id="KW-1185">Reference proteome</keyword>
<dbReference type="Pfam" id="PF05147">
    <property type="entry name" value="LANC_like"/>
    <property type="match status" value="1"/>
</dbReference>